<name>E1RG30_METP4</name>
<dbReference type="InterPro" id="IPR051805">
    <property type="entry name" value="Dehydratase_Activator_Redct"/>
</dbReference>
<dbReference type="eggNOG" id="arCOG07679">
    <property type="taxonomic scope" value="Archaea"/>
</dbReference>
<dbReference type="GO" id="GO:0051536">
    <property type="term" value="F:iron-sulfur cluster binding"/>
    <property type="evidence" value="ECO:0007669"/>
    <property type="project" value="UniProtKB-KW"/>
</dbReference>
<dbReference type="HOGENOM" id="CLU_002393_2_0_2"/>
<evidence type="ECO:0000259" key="5">
    <source>
        <dbReference type="Pfam" id="PF01869"/>
    </source>
</evidence>
<organism evidence="7 8">
    <name type="scientific">Methanolacinia petrolearia (strain DSM 11571 / OCM 486 / SEBR 4847)</name>
    <name type="common">Methanoplanus petrolearius</name>
    <dbReference type="NCBI Taxonomy" id="679926"/>
    <lineage>
        <taxon>Archaea</taxon>
        <taxon>Methanobacteriati</taxon>
        <taxon>Methanobacteriota</taxon>
        <taxon>Stenosarchaea group</taxon>
        <taxon>Methanomicrobia</taxon>
        <taxon>Methanomicrobiales</taxon>
        <taxon>Methanomicrobiaceae</taxon>
        <taxon>Methanolacinia</taxon>
    </lineage>
</organism>
<accession>E1RG30</accession>
<evidence type="ECO:0000313" key="8">
    <source>
        <dbReference type="Proteomes" id="UP000006565"/>
    </source>
</evidence>
<evidence type="ECO:0000256" key="4">
    <source>
        <dbReference type="ARBA" id="ARBA00023014"/>
    </source>
</evidence>
<dbReference type="PANTHER" id="PTHR32329">
    <property type="entry name" value="BIFUNCTIONAL PROTEIN [INCLUDES 2-HYDROXYACYL-COA DEHYDRATASE (N-TER) AND ITS ACTIVATOR DOMAIN (C_TERM)-RELATED"/>
    <property type="match status" value="1"/>
</dbReference>
<dbReference type="GeneID" id="9743978"/>
<dbReference type="OrthoDB" id="114976at2157"/>
<sequence length="1362" mass="150878">MDQAVTGIKDNQAAAFENNVISGINPSYSIGIDIGYSSVKIALVDDYNDVVYTDYVLHKGKIREKLTKVLARLSELYETGDIIYGGITGSESRILSPIYGKNHVKDIPALIEGCTRQEHGACSIMDIGGENARYITGFGDGSRSNVEISMNPNCSAGTGSFLEEQVSRLNLDIGDYSACAAKSKTIPRIAGRCSVFAKTDIIHHQQEGVPVEDILQGLAYALVRNYRGAVVRKLPVRAPVVFTGGVALNEAIEKAIKDVFNLGDGELIVPGMCAETQAIGAAIIAKKDCLGLNLKALRGDPRLLNECNSYEDQDVKLPALGIFGNNDSREKHICKPFNRSNGKIRCFLGVDTGSTSTNLVLIDEDNEIIAYRYLRTLGDPVKAVFTGLRELGDELTGTGDNIEIAGVGTTGSGRYMIARTIGADVIKDEITAQAKAASTIDNTTDTIFEIGGQDSKFISLNDGRVTDFQMNKICAAGTGSFIEEQSNKFEIPIDEFGEIALKSKKPVNLGERCTVFIETSIASRLAGGTPTEDIVSGLCYSIAKNYLNRVVGQKKIGDKIFLQGGIAYNQGVVNAFRALTGKEVTVPPFFSVTGAYGSALLTKEEIGTKKTGFKGFYQDESGDVNEASKEQEPAVDNEPEFSRAVNDIIFEGYDGKIDPAKKTIGMPRALFTYGMYPMFSAFFRALGYNVVLSDPTNEETVRLGQEYSLDETCYPVKLVNGHVAELMNKNVDYIFFPDLYTVLHPGSHSRQDFGCPYMQLAFKLVNRAMELDKKGIKLLSPTIGFSLGEEFMKKGFMDLGRQLDRSPEETGRGLGCGMEAFNAFEKRVEEKGREMVKDLKPDEKAFVLISKTYGVADPALNLGIPEKLKEMGYKVLAFYNLPESDISKEHPNMFWPFGQHILEAAQVVRSHPNLYAIFLTHHGCGPDTVFTHYFRDIMGDKPYLNIEIDEHSSGVGVTTRLEAFVNSLRHISEGDAEDMNVYPGRVAHNETDIKTDISDLPENARVYIPNVYPYSQLFCEFLKTSGIDCRIIPETDGRSLDEGRKHIMTNEYLSMTALIGDVLSIPGIREHDMNPGFIYIPQAEGAEVDGQYNRMIRTVLDRERLRGVGIIAPYYEDLISGNKRHLDQIFLILVAGDLIRTAHYASRDNYLKKITRMIDDGNLNIESLLALSKKILSELRVSEFKGAIFAGGELFVLYNDYLNAFTFREIEDKGYRVAYAPLSECMWHFWTDIIKRADEEKRELLLPMIDLLESYISEMNISLEEMSPFEDNPSGLIERADASTGYYAGAFGRYRESKILGEMKGIDGIINVSSLYENTAITLNTLHKGFDGRNSLPVLNLSFDGNENENDKVRIESFLYYL</sequence>
<dbReference type="CDD" id="cd24034">
    <property type="entry name" value="ASKHA_NBD_O66634-like_rpt1"/>
    <property type="match status" value="1"/>
</dbReference>
<feature type="domain" description="DUF2229" evidence="6">
    <location>
        <begin position="663"/>
        <end position="878"/>
    </location>
</feature>
<dbReference type="CDD" id="cd24035">
    <property type="entry name" value="ASKHA_NBD_O66634-like_rpt2"/>
    <property type="match status" value="1"/>
</dbReference>
<feature type="domain" description="ATPase BadF/BadG/BcrA/BcrD type" evidence="5">
    <location>
        <begin position="348"/>
        <end position="601"/>
    </location>
</feature>
<dbReference type="Pfam" id="PF01869">
    <property type="entry name" value="BcrAD_BadFG"/>
    <property type="match status" value="2"/>
</dbReference>
<evidence type="ECO:0000256" key="2">
    <source>
        <dbReference type="ARBA" id="ARBA00022723"/>
    </source>
</evidence>
<dbReference type="GO" id="GO:0046872">
    <property type="term" value="F:metal ion binding"/>
    <property type="evidence" value="ECO:0007669"/>
    <property type="project" value="UniProtKB-KW"/>
</dbReference>
<dbReference type="PANTHER" id="PTHR32329:SF7">
    <property type="entry name" value="ACTIVATOR OF 2-HYDROXYACYL-COA-HYDRATASE"/>
    <property type="match status" value="1"/>
</dbReference>
<evidence type="ECO:0000259" key="6">
    <source>
        <dbReference type="Pfam" id="PF09989"/>
    </source>
</evidence>
<feature type="domain" description="ATPase BadF/BadG/BcrA/BcrD type" evidence="5">
    <location>
        <begin position="30"/>
        <end position="285"/>
    </location>
</feature>
<dbReference type="KEGG" id="mpi:Mpet_1508"/>
<dbReference type="Gene3D" id="3.40.50.11900">
    <property type="match status" value="1"/>
</dbReference>
<dbReference type="EMBL" id="CP002117">
    <property type="protein sequence ID" value="ADN36265.1"/>
    <property type="molecule type" value="Genomic_DNA"/>
</dbReference>
<gene>
    <name evidence="7" type="ordered locus">Mpet_1508</name>
</gene>
<dbReference type="InterPro" id="IPR018709">
    <property type="entry name" value="CoA_activase_DUF2229"/>
</dbReference>
<dbReference type="STRING" id="679926.Mpet_1508"/>
<dbReference type="Pfam" id="PF09989">
    <property type="entry name" value="DUF2229"/>
    <property type="match status" value="1"/>
</dbReference>
<keyword evidence="4" id="KW-0411">Iron-sulfur</keyword>
<protein>
    <submittedName>
        <fullName evidence="7">CoA-substrate-specific enzyme activase</fullName>
    </submittedName>
</protein>
<keyword evidence="2" id="KW-0479">Metal-binding</keyword>
<keyword evidence="3" id="KW-0408">Iron</keyword>
<evidence type="ECO:0000256" key="1">
    <source>
        <dbReference type="ARBA" id="ARBA00001966"/>
    </source>
</evidence>
<dbReference type="Gene3D" id="3.30.420.40">
    <property type="match status" value="4"/>
</dbReference>
<dbReference type="RefSeq" id="WP_013329442.1">
    <property type="nucleotide sequence ID" value="NC_014507.1"/>
</dbReference>
<dbReference type="Proteomes" id="UP000006565">
    <property type="component" value="Chromosome"/>
</dbReference>
<reference evidence="7 8" key="1">
    <citation type="journal article" date="2010" name="Stand. Genomic Sci.">
        <title>Complete genome sequence of Methanoplanus petrolearius type strain (SEBR 4847).</title>
        <authorList>
            <person name="Brambilla E."/>
            <person name="Djao O.D."/>
            <person name="Daligault H."/>
            <person name="Lapidus A."/>
            <person name="Lucas S."/>
            <person name="Hammon N."/>
            <person name="Nolan M."/>
            <person name="Tice H."/>
            <person name="Cheng J.F."/>
            <person name="Han C."/>
            <person name="Tapia R."/>
            <person name="Goodwin L."/>
            <person name="Pitluck S."/>
            <person name="Liolios K."/>
            <person name="Ivanova N."/>
            <person name="Mavromatis K."/>
            <person name="Mikhailova N."/>
            <person name="Pati A."/>
            <person name="Chen A."/>
            <person name="Palaniappan K."/>
            <person name="Land M."/>
            <person name="Hauser L."/>
            <person name="Chang Y.J."/>
            <person name="Jeffries C.D."/>
            <person name="Rohde M."/>
            <person name="Spring S."/>
            <person name="Sikorski J."/>
            <person name="Goker M."/>
            <person name="Woyke T."/>
            <person name="Bristow J."/>
            <person name="Eisen J.A."/>
            <person name="Markowitz V."/>
            <person name="Hugenholtz P."/>
            <person name="Kyrpides N.C."/>
            <person name="Klenk H.P."/>
        </authorList>
    </citation>
    <scope>NUCLEOTIDE SEQUENCE [LARGE SCALE GENOMIC DNA]</scope>
    <source>
        <strain evidence="8">DSM 11571 / OCM 486 / SEBR 4847</strain>
    </source>
</reference>
<proteinExistence type="predicted"/>
<dbReference type="InterPro" id="IPR043129">
    <property type="entry name" value="ATPase_NBD"/>
</dbReference>
<dbReference type="InterPro" id="IPR008275">
    <property type="entry name" value="CoA_E_activase_dom"/>
</dbReference>
<dbReference type="InterPro" id="IPR002731">
    <property type="entry name" value="ATPase_BadF"/>
</dbReference>
<keyword evidence="8" id="KW-1185">Reference proteome</keyword>
<evidence type="ECO:0000256" key="3">
    <source>
        <dbReference type="ARBA" id="ARBA00023004"/>
    </source>
</evidence>
<evidence type="ECO:0000313" key="7">
    <source>
        <dbReference type="EMBL" id="ADN36265.1"/>
    </source>
</evidence>
<dbReference type="NCBIfam" id="TIGR00241">
    <property type="entry name" value="CoA_E_activ"/>
    <property type="match status" value="1"/>
</dbReference>
<comment type="cofactor">
    <cofactor evidence="1">
        <name>[4Fe-4S] cluster</name>
        <dbReference type="ChEBI" id="CHEBI:49883"/>
    </cofactor>
</comment>
<dbReference type="SUPFAM" id="SSF53067">
    <property type="entry name" value="Actin-like ATPase domain"/>
    <property type="match status" value="2"/>
</dbReference>